<accession>A0ABW2ALD4</accession>
<protein>
    <recommendedName>
        <fullName evidence="3">ANTAR domain-containing protein</fullName>
    </recommendedName>
</protein>
<dbReference type="SUPFAM" id="SSF46977">
    <property type="entry name" value="Succinate dehydrogenase/fumarate reductase flavoprotein C-terminal domain"/>
    <property type="match status" value="1"/>
</dbReference>
<sequence length="110" mass="11473">MTGRAAAQDACNLSADRWTDSIPPVDRATVLPRDGSAAMPVQDVRALLGSACGVLRDGETLERAVETLAPHTGDDVAYVAWLIARSALTHPVSIGAHRRTDSVAPQGVSA</sequence>
<evidence type="ECO:0000313" key="1">
    <source>
        <dbReference type="EMBL" id="MFC6707612.1"/>
    </source>
</evidence>
<dbReference type="RefSeq" id="WP_382404948.1">
    <property type="nucleotide sequence ID" value="NZ_JBHSWH010000001.1"/>
</dbReference>
<proteinExistence type="predicted"/>
<evidence type="ECO:0000313" key="2">
    <source>
        <dbReference type="Proteomes" id="UP001596298"/>
    </source>
</evidence>
<name>A0ABW2ALD4_9MICO</name>
<keyword evidence="2" id="KW-1185">Reference proteome</keyword>
<gene>
    <name evidence="1" type="ORF">ACFQDH_20810</name>
</gene>
<dbReference type="Proteomes" id="UP001596298">
    <property type="component" value="Unassembled WGS sequence"/>
</dbReference>
<evidence type="ECO:0008006" key="3">
    <source>
        <dbReference type="Google" id="ProtNLM"/>
    </source>
</evidence>
<dbReference type="Gene3D" id="1.20.58.100">
    <property type="entry name" value="Fumarate reductase/succinate dehydrogenase flavoprotein-like, C-terminal domain"/>
    <property type="match status" value="1"/>
</dbReference>
<organism evidence="1 2">
    <name type="scientific">Flexivirga alba</name>
    <dbReference type="NCBI Taxonomy" id="702742"/>
    <lineage>
        <taxon>Bacteria</taxon>
        <taxon>Bacillati</taxon>
        <taxon>Actinomycetota</taxon>
        <taxon>Actinomycetes</taxon>
        <taxon>Micrococcales</taxon>
        <taxon>Dermacoccaceae</taxon>
        <taxon>Flexivirga</taxon>
    </lineage>
</organism>
<reference evidence="2" key="1">
    <citation type="journal article" date="2019" name="Int. J. Syst. Evol. Microbiol.">
        <title>The Global Catalogue of Microorganisms (GCM) 10K type strain sequencing project: providing services to taxonomists for standard genome sequencing and annotation.</title>
        <authorList>
            <consortium name="The Broad Institute Genomics Platform"/>
            <consortium name="The Broad Institute Genome Sequencing Center for Infectious Disease"/>
            <person name="Wu L."/>
            <person name="Ma J."/>
        </authorList>
    </citation>
    <scope>NUCLEOTIDE SEQUENCE [LARGE SCALE GENOMIC DNA]</scope>
    <source>
        <strain evidence="2">CCUG 58127</strain>
    </source>
</reference>
<dbReference type="EMBL" id="JBHSWH010000001">
    <property type="protein sequence ID" value="MFC6707612.1"/>
    <property type="molecule type" value="Genomic_DNA"/>
</dbReference>
<comment type="caution">
    <text evidence="1">The sequence shown here is derived from an EMBL/GenBank/DDBJ whole genome shotgun (WGS) entry which is preliminary data.</text>
</comment>
<dbReference type="InterPro" id="IPR037099">
    <property type="entry name" value="Fum_R/Succ_DH_flav-like_C_sf"/>
</dbReference>